<dbReference type="InterPro" id="IPR000838">
    <property type="entry name" value="RNA_pol_sigma70_ECF_CS"/>
</dbReference>
<feature type="domain" description="RNA polymerase sigma factor 70 region 4 type 2" evidence="8">
    <location>
        <begin position="124"/>
        <end position="174"/>
    </location>
</feature>
<dbReference type="InterPro" id="IPR014284">
    <property type="entry name" value="RNA_pol_sigma-70_dom"/>
</dbReference>
<dbReference type="EMBL" id="BAABJX010000064">
    <property type="protein sequence ID" value="GAA4850322.1"/>
    <property type="molecule type" value="Genomic_DNA"/>
</dbReference>
<dbReference type="RefSeq" id="WP_345374851.1">
    <property type="nucleotide sequence ID" value="NZ_BAABJX010000064.1"/>
</dbReference>
<keyword evidence="4 6" id="KW-0238">DNA-binding</keyword>
<dbReference type="InterPro" id="IPR007627">
    <property type="entry name" value="RNA_pol_sigma70_r2"/>
</dbReference>
<keyword evidence="5 6" id="KW-0804">Transcription</keyword>
<organism evidence="9 10">
    <name type="scientific">Algivirga pacifica</name>
    <dbReference type="NCBI Taxonomy" id="1162670"/>
    <lineage>
        <taxon>Bacteria</taxon>
        <taxon>Pseudomonadati</taxon>
        <taxon>Bacteroidota</taxon>
        <taxon>Cytophagia</taxon>
        <taxon>Cytophagales</taxon>
        <taxon>Flammeovirgaceae</taxon>
        <taxon>Algivirga</taxon>
    </lineage>
</organism>
<dbReference type="SUPFAM" id="SSF88659">
    <property type="entry name" value="Sigma3 and sigma4 domains of RNA polymerase sigma factors"/>
    <property type="match status" value="1"/>
</dbReference>
<dbReference type="InterPro" id="IPR013324">
    <property type="entry name" value="RNA_pol_sigma_r3/r4-like"/>
</dbReference>
<evidence type="ECO:0000259" key="8">
    <source>
        <dbReference type="Pfam" id="PF08281"/>
    </source>
</evidence>
<dbReference type="Gene3D" id="1.10.1740.10">
    <property type="match status" value="1"/>
</dbReference>
<dbReference type="InterPro" id="IPR036388">
    <property type="entry name" value="WH-like_DNA-bd_sf"/>
</dbReference>
<name>A0ABP9DPB8_9BACT</name>
<proteinExistence type="inferred from homology"/>
<sequence length="187" mass="21895">MKNELDDIVIEKVLQGNTSAYEYIVHRYQDKVYNLAFRLLGNQQDAEEVAQDSFVKAYRNLSKFHYNASFGTWIYRITYNTALTFLKKRALETSSLATIEEYQHPLSEDLPLSTLDKKERKRFLEEALSCLKEESRLLITLFYLQEKSVEEVAEITGMTKANVKVRIHRIRKQLQGHLMIILKGEEV</sequence>
<dbReference type="Proteomes" id="UP001500298">
    <property type="component" value="Unassembled WGS sequence"/>
</dbReference>
<feature type="domain" description="RNA polymerase sigma-70 region 2" evidence="7">
    <location>
        <begin position="25"/>
        <end position="90"/>
    </location>
</feature>
<evidence type="ECO:0000256" key="6">
    <source>
        <dbReference type="RuleBase" id="RU000716"/>
    </source>
</evidence>
<keyword evidence="10" id="KW-1185">Reference proteome</keyword>
<dbReference type="Pfam" id="PF04542">
    <property type="entry name" value="Sigma70_r2"/>
    <property type="match status" value="1"/>
</dbReference>
<dbReference type="InterPro" id="IPR039425">
    <property type="entry name" value="RNA_pol_sigma-70-like"/>
</dbReference>
<keyword evidence="2 6" id="KW-0805">Transcription regulation</keyword>
<evidence type="ECO:0000313" key="10">
    <source>
        <dbReference type="Proteomes" id="UP001500298"/>
    </source>
</evidence>
<dbReference type="InterPro" id="IPR013325">
    <property type="entry name" value="RNA_pol_sigma_r2"/>
</dbReference>
<evidence type="ECO:0000256" key="2">
    <source>
        <dbReference type="ARBA" id="ARBA00023015"/>
    </source>
</evidence>
<evidence type="ECO:0000256" key="3">
    <source>
        <dbReference type="ARBA" id="ARBA00023082"/>
    </source>
</evidence>
<reference evidence="10" key="1">
    <citation type="journal article" date="2019" name="Int. J. Syst. Evol. Microbiol.">
        <title>The Global Catalogue of Microorganisms (GCM) 10K type strain sequencing project: providing services to taxonomists for standard genome sequencing and annotation.</title>
        <authorList>
            <consortium name="The Broad Institute Genomics Platform"/>
            <consortium name="The Broad Institute Genome Sequencing Center for Infectious Disease"/>
            <person name="Wu L."/>
            <person name="Ma J."/>
        </authorList>
    </citation>
    <scope>NUCLEOTIDE SEQUENCE [LARGE SCALE GENOMIC DNA]</scope>
    <source>
        <strain evidence="10">JCM 18326</strain>
    </source>
</reference>
<dbReference type="NCBIfam" id="TIGR02937">
    <property type="entry name" value="sigma70-ECF"/>
    <property type="match status" value="1"/>
</dbReference>
<dbReference type="InterPro" id="IPR013249">
    <property type="entry name" value="RNA_pol_sigma70_r4_t2"/>
</dbReference>
<evidence type="ECO:0000256" key="4">
    <source>
        <dbReference type="ARBA" id="ARBA00023125"/>
    </source>
</evidence>
<protein>
    <recommendedName>
        <fullName evidence="6">RNA polymerase sigma factor</fullName>
    </recommendedName>
</protein>
<comment type="similarity">
    <text evidence="1 6">Belongs to the sigma-70 factor family. ECF subfamily.</text>
</comment>
<evidence type="ECO:0000256" key="1">
    <source>
        <dbReference type="ARBA" id="ARBA00010641"/>
    </source>
</evidence>
<dbReference type="Pfam" id="PF08281">
    <property type="entry name" value="Sigma70_r4_2"/>
    <property type="match status" value="1"/>
</dbReference>
<dbReference type="PANTHER" id="PTHR43133">
    <property type="entry name" value="RNA POLYMERASE ECF-TYPE SIGMA FACTO"/>
    <property type="match status" value="1"/>
</dbReference>
<dbReference type="CDD" id="cd06171">
    <property type="entry name" value="Sigma70_r4"/>
    <property type="match status" value="1"/>
</dbReference>
<evidence type="ECO:0000259" key="7">
    <source>
        <dbReference type="Pfam" id="PF04542"/>
    </source>
</evidence>
<accession>A0ABP9DPB8</accession>
<comment type="caution">
    <text evidence="9">The sequence shown here is derived from an EMBL/GenBank/DDBJ whole genome shotgun (WGS) entry which is preliminary data.</text>
</comment>
<dbReference type="Gene3D" id="1.10.10.10">
    <property type="entry name" value="Winged helix-like DNA-binding domain superfamily/Winged helix DNA-binding domain"/>
    <property type="match status" value="1"/>
</dbReference>
<dbReference type="SUPFAM" id="SSF88946">
    <property type="entry name" value="Sigma2 domain of RNA polymerase sigma factors"/>
    <property type="match status" value="1"/>
</dbReference>
<dbReference type="PROSITE" id="PS01063">
    <property type="entry name" value="SIGMA70_ECF"/>
    <property type="match status" value="1"/>
</dbReference>
<keyword evidence="3 6" id="KW-0731">Sigma factor</keyword>
<gene>
    <name evidence="9" type="ORF">GCM10023331_38700</name>
</gene>
<dbReference type="PANTHER" id="PTHR43133:SF51">
    <property type="entry name" value="RNA POLYMERASE SIGMA FACTOR"/>
    <property type="match status" value="1"/>
</dbReference>
<evidence type="ECO:0000313" key="9">
    <source>
        <dbReference type="EMBL" id="GAA4850322.1"/>
    </source>
</evidence>
<evidence type="ECO:0000256" key="5">
    <source>
        <dbReference type="ARBA" id="ARBA00023163"/>
    </source>
</evidence>